<protein>
    <submittedName>
        <fullName evidence="2">Uncharacterized protein</fullName>
    </submittedName>
</protein>
<gene>
    <name evidence="2" type="ORF">SAMN04487834_1001108</name>
</gene>
<dbReference type="AlphaFoldDB" id="A0A1H6Q2J8"/>
<proteinExistence type="predicted"/>
<evidence type="ECO:0000313" key="3">
    <source>
        <dbReference type="Proteomes" id="UP000183028"/>
    </source>
</evidence>
<name>A0A1H6Q2J8_9FIRM</name>
<dbReference type="RefSeq" id="WP_033162974.1">
    <property type="nucleotide sequence ID" value="NZ_FNYK01000001.1"/>
</dbReference>
<feature type="transmembrane region" description="Helical" evidence="1">
    <location>
        <begin position="32"/>
        <end position="49"/>
    </location>
</feature>
<keyword evidence="1" id="KW-1133">Transmembrane helix</keyword>
<keyword evidence="1" id="KW-0472">Membrane</keyword>
<accession>A0A1H6Q2J8</accession>
<evidence type="ECO:0000256" key="1">
    <source>
        <dbReference type="SAM" id="Phobius"/>
    </source>
</evidence>
<dbReference type="EMBL" id="FNYK01000001">
    <property type="protein sequence ID" value="SEI38069.1"/>
    <property type="molecule type" value="Genomic_DNA"/>
</dbReference>
<feature type="transmembrane region" description="Helical" evidence="1">
    <location>
        <begin position="118"/>
        <end position="137"/>
    </location>
</feature>
<reference evidence="3" key="1">
    <citation type="submission" date="2016-10" db="EMBL/GenBank/DDBJ databases">
        <authorList>
            <person name="Varghese N."/>
        </authorList>
    </citation>
    <scope>NUCLEOTIDE SEQUENCE [LARGE SCALE GENOMIC DNA]</scope>
    <source>
        <strain evidence="3">DSM 20406</strain>
    </source>
</reference>
<dbReference type="OrthoDB" id="9872881at2"/>
<keyword evidence="1" id="KW-0812">Transmembrane</keyword>
<organism evidence="2 3">
    <name type="scientific">Sharpea azabuensis</name>
    <dbReference type="NCBI Taxonomy" id="322505"/>
    <lineage>
        <taxon>Bacteria</taxon>
        <taxon>Bacillati</taxon>
        <taxon>Bacillota</taxon>
        <taxon>Erysipelotrichia</taxon>
        <taxon>Erysipelotrichales</taxon>
        <taxon>Coprobacillaceae</taxon>
        <taxon>Sharpea</taxon>
    </lineage>
</organism>
<feature type="transmembrane region" description="Helical" evidence="1">
    <location>
        <begin position="56"/>
        <end position="75"/>
    </location>
</feature>
<dbReference type="Proteomes" id="UP000183028">
    <property type="component" value="Unassembled WGS sequence"/>
</dbReference>
<dbReference type="STRING" id="322505.SAMN04487836_101149"/>
<feature type="transmembrane region" description="Helical" evidence="1">
    <location>
        <begin position="87"/>
        <end position="106"/>
    </location>
</feature>
<sequence length="166" mass="19133">MGIIFIIAALFLSTRVDFINGNMTHTALLPEYHYLMIVFIVALAFYYIYKLHNHDHILQGLVYACALCLFVGILIPYTDNLLYEHAHIFFTSLGSLFAIGIVIRMIDRQSMVNYHKAMIERGYLMFVIAMLSAIFFFCGQFNGLFEVTGLSAFVLFVEYDMKKPRD</sequence>
<keyword evidence="3" id="KW-1185">Reference proteome</keyword>
<evidence type="ECO:0000313" key="2">
    <source>
        <dbReference type="EMBL" id="SEI38069.1"/>
    </source>
</evidence>
<dbReference type="GeneID" id="54120376"/>